<name>A0A9Q3DLF5_9BASI</name>
<dbReference type="Proteomes" id="UP000765509">
    <property type="component" value="Unassembled WGS sequence"/>
</dbReference>
<reference evidence="1" key="1">
    <citation type="submission" date="2021-03" db="EMBL/GenBank/DDBJ databases">
        <title>Draft genome sequence of rust myrtle Austropuccinia psidii MF-1, a brazilian biotype.</title>
        <authorList>
            <person name="Quecine M.C."/>
            <person name="Pachon D.M.R."/>
            <person name="Bonatelli M.L."/>
            <person name="Correr F.H."/>
            <person name="Franceschini L.M."/>
            <person name="Leite T.F."/>
            <person name="Margarido G.R.A."/>
            <person name="Almeida C.A."/>
            <person name="Ferrarezi J.A."/>
            <person name="Labate C.A."/>
        </authorList>
    </citation>
    <scope>NUCLEOTIDE SEQUENCE</scope>
    <source>
        <strain evidence="1">MF-1</strain>
    </source>
</reference>
<proteinExistence type="predicted"/>
<organism evidence="1 2">
    <name type="scientific">Austropuccinia psidii MF-1</name>
    <dbReference type="NCBI Taxonomy" id="1389203"/>
    <lineage>
        <taxon>Eukaryota</taxon>
        <taxon>Fungi</taxon>
        <taxon>Dikarya</taxon>
        <taxon>Basidiomycota</taxon>
        <taxon>Pucciniomycotina</taxon>
        <taxon>Pucciniomycetes</taxon>
        <taxon>Pucciniales</taxon>
        <taxon>Sphaerophragmiaceae</taxon>
        <taxon>Austropuccinia</taxon>
    </lineage>
</organism>
<dbReference type="AlphaFoldDB" id="A0A9Q3DLF5"/>
<sequence length="84" mass="9552">MDASNENLQIGREVEMSTHNAQFLMKHTLSLLSWLYKSIFSKAQRLYNTVKGTLIHKESKPRGIPAKWVLSNPTRRGAAKNPSK</sequence>
<dbReference type="EMBL" id="AVOT02017201">
    <property type="protein sequence ID" value="MBW0503150.1"/>
    <property type="molecule type" value="Genomic_DNA"/>
</dbReference>
<accession>A0A9Q3DLF5</accession>
<comment type="caution">
    <text evidence="1">The sequence shown here is derived from an EMBL/GenBank/DDBJ whole genome shotgun (WGS) entry which is preliminary data.</text>
</comment>
<evidence type="ECO:0000313" key="2">
    <source>
        <dbReference type="Proteomes" id="UP000765509"/>
    </source>
</evidence>
<gene>
    <name evidence="1" type="ORF">O181_042865</name>
</gene>
<keyword evidence="2" id="KW-1185">Reference proteome</keyword>
<protein>
    <submittedName>
        <fullName evidence="1">Uncharacterized protein</fullName>
    </submittedName>
</protein>
<evidence type="ECO:0000313" key="1">
    <source>
        <dbReference type="EMBL" id="MBW0503150.1"/>
    </source>
</evidence>